<proteinExistence type="predicted"/>
<reference evidence="1" key="1">
    <citation type="submission" date="2018-05" db="EMBL/GenBank/DDBJ databases">
        <authorList>
            <person name="Lanie J.A."/>
            <person name="Ng W.-L."/>
            <person name="Kazmierczak K.M."/>
            <person name="Andrzejewski T.M."/>
            <person name="Davidsen T.M."/>
            <person name="Wayne K.J."/>
            <person name="Tettelin H."/>
            <person name="Glass J.I."/>
            <person name="Rusch D."/>
            <person name="Podicherti R."/>
            <person name="Tsui H.-C.T."/>
            <person name="Winkler M.E."/>
        </authorList>
    </citation>
    <scope>NUCLEOTIDE SEQUENCE</scope>
</reference>
<evidence type="ECO:0000313" key="1">
    <source>
        <dbReference type="EMBL" id="SVA96763.1"/>
    </source>
</evidence>
<name>A0A382A736_9ZZZZ</name>
<accession>A0A382A736</accession>
<dbReference type="EMBL" id="UINC01023987">
    <property type="protein sequence ID" value="SVA96763.1"/>
    <property type="molecule type" value="Genomic_DNA"/>
</dbReference>
<dbReference type="AlphaFoldDB" id="A0A382A736"/>
<organism evidence="1">
    <name type="scientific">marine metagenome</name>
    <dbReference type="NCBI Taxonomy" id="408172"/>
    <lineage>
        <taxon>unclassified sequences</taxon>
        <taxon>metagenomes</taxon>
        <taxon>ecological metagenomes</taxon>
    </lineage>
</organism>
<sequence>MVETFNTHDQVETLLTNGLMNMWYPVLPSWSVHSEPIG</sequence>
<gene>
    <name evidence="1" type="ORF">METZ01_LOCUS149617</name>
</gene>
<protein>
    <submittedName>
        <fullName evidence="1">Uncharacterized protein</fullName>
    </submittedName>
</protein>
<feature type="non-terminal residue" evidence="1">
    <location>
        <position position="38"/>
    </location>
</feature>